<protein>
    <submittedName>
        <fullName evidence="2">Uncharacterized protein</fullName>
    </submittedName>
</protein>
<dbReference type="Proteomes" id="UP000019376">
    <property type="component" value="Unassembled WGS sequence"/>
</dbReference>
<sequence length="86" mass="9110">MGVKERGPMMHQATPRKKKEWSVPDLPHKIEPPSNGSILLGAPPGVEEDGPCPSPRGSNVKKKVPGRKEVVSGASGMCGLLVSQQD</sequence>
<proteinExistence type="predicted"/>
<accession>S8AI51</accession>
<reference evidence="2 3" key="1">
    <citation type="journal article" date="2013" name="PLoS ONE">
        <title>Genomic and secretomic analyses reveal unique features of the lignocellulolytic enzyme system of Penicillium decumbens.</title>
        <authorList>
            <person name="Liu G."/>
            <person name="Zhang L."/>
            <person name="Wei X."/>
            <person name="Zou G."/>
            <person name="Qin Y."/>
            <person name="Ma L."/>
            <person name="Li J."/>
            <person name="Zheng H."/>
            <person name="Wang S."/>
            <person name="Wang C."/>
            <person name="Xun L."/>
            <person name="Zhao G.-P."/>
            <person name="Zhou Z."/>
            <person name="Qu Y."/>
        </authorList>
    </citation>
    <scope>NUCLEOTIDE SEQUENCE [LARGE SCALE GENOMIC DNA]</scope>
    <source>
        <strain evidence="3">114-2 / CGMCC 5302</strain>
    </source>
</reference>
<evidence type="ECO:0000313" key="2">
    <source>
        <dbReference type="EMBL" id="EPS25378.1"/>
    </source>
</evidence>
<evidence type="ECO:0000256" key="1">
    <source>
        <dbReference type="SAM" id="MobiDB-lite"/>
    </source>
</evidence>
<evidence type="ECO:0000313" key="3">
    <source>
        <dbReference type="Proteomes" id="UP000019376"/>
    </source>
</evidence>
<organism evidence="2 3">
    <name type="scientific">Penicillium oxalicum (strain 114-2 / CGMCC 5302)</name>
    <name type="common">Penicillium decumbens</name>
    <dbReference type="NCBI Taxonomy" id="933388"/>
    <lineage>
        <taxon>Eukaryota</taxon>
        <taxon>Fungi</taxon>
        <taxon>Dikarya</taxon>
        <taxon>Ascomycota</taxon>
        <taxon>Pezizomycotina</taxon>
        <taxon>Eurotiomycetes</taxon>
        <taxon>Eurotiomycetidae</taxon>
        <taxon>Eurotiales</taxon>
        <taxon>Aspergillaceae</taxon>
        <taxon>Penicillium</taxon>
    </lineage>
</organism>
<feature type="compositionally biased region" description="Basic and acidic residues" evidence="1">
    <location>
        <begin position="20"/>
        <end position="31"/>
    </location>
</feature>
<feature type="region of interest" description="Disordered" evidence="1">
    <location>
        <begin position="1"/>
        <end position="69"/>
    </location>
</feature>
<gene>
    <name evidence="2" type="ORF">PDE_00311</name>
</gene>
<name>S8AI51_PENO1</name>
<dbReference type="EMBL" id="KB644408">
    <property type="protein sequence ID" value="EPS25378.1"/>
    <property type="molecule type" value="Genomic_DNA"/>
</dbReference>
<dbReference type="AlphaFoldDB" id="S8AI51"/>
<dbReference type="HOGENOM" id="CLU_2498565_0_0_1"/>
<keyword evidence="3" id="KW-1185">Reference proteome</keyword>